<feature type="coiled-coil region" evidence="1">
    <location>
        <begin position="156"/>
        <end position="183"/>
    </location>
</feature>
<name>A0A1F4VZU2_UNCKA</name>
<feature type="domain" description="DUF4349" evidence="3">
    <location>
        <begin position="70"/>
        <end position="279"/>
    </location>
</feature>
<comment type="caution">
    <text evidence="4">The sequence shown here is derived from an EMBL/GenBank/DDBJ whole genome shotgun (WGS) entry which is preliminary data.</text>
</comment>
<dbReference type="Pfam" id="PF14257">
    <property type="entry name" value="DUF4349"/>
    <property type="match status" value="1"/>
</dbReference>
<evidence type="ECO:0000259" key="3">
    <source>
        <dbReference type="Pfam" id="PF14257"/>
    </source>
</evidence>
<evidence type="ECO:0000313" key="5">
    <source>
        <dbReference type="Proteomes" id="UP000176967"/>
    </source>
</evidence>
<keyword evidence="2" id="KW-0472">Membrane</keyword>
<feature type="transmembrane region" description="Helical" evidence="2">
    <location>
        <begin position="262"/>
        <end position="283"/>
    </location>
</feature>
<protein>
    <recommendedName>
        <fullName evidence="3">DUF4349 domain-containing protein</fullName>
    </recommendedName>
</protein>
<gene>
    <name evidence="4" type="ORF">A2890_00360</name>
</gene>
<organism evidence="4 5">
    <name type="scientific">candidate division WWE3 bacterium RIFCSPLOWO2_01_FULL_53_14</name>
    <dbReference type="NCBI Taxonomy" id="1802628"/>
    <lineage>
        <taxon>Bacteria</taxon>
        <taxon>Katanobacteria</taxon>
    </lineage>
</organism>
<reference evidence="4 5" key="1">
    <citation type="journal article" date="2016" name="Nat. Commun.">
        <title>Thousands of microbial genomes shed light on interconnected biogeochemical processes in an aquifer system.</title>
        <authorList>
            <person name="Anantharaman K."/>
            <person name="Brown C.T."/>
            <person name="Hug L.A."/>
            <person name="Sharon I."/>
            <person name="Castelle C.J."/>
            <person name="Probst A.J."/>
            <person name="Thomas B.C."/>
            <person name="Singh A."/>
            <person name="Wilkins M.J."/>
            <person name="Karaoz U."/>
            <person name="Brodie E.L."/>
            <person name="Williams K.H."/>
            <person name="Hubbard S.S."/>
            <person name="Banfield J.F."/>
        </authorList>
    </citation>
    <scope>NUCLEOTIDE SEQUENCE [LARGE SCALE GENOMIC DNA]</scope>
</reference>
<keyword evidence="2" id="KW-0812">Transmembrane</keyword>
<dbReference type="EMBL" id="MEVL01000005">
    <property type="protein sequence ID" value="OGC62696.1"/>
    <property type="molecule type" value="Genomic_DNA"/>
</dbReference>
<dbReference type="STRING" id="1802628.A2890_00360"/>
<keyword evidence="2" id="KW-1133">Transmembrane helix</keyword>
<evidence type="ECO:0000256" key="1">
    <source>
        <dbReference type="SAM" id="Coils"/>
    </source>
</evidence>
<proteinExistence type="predicted"/>
<dbReference type="Proteomes" id="UP000176967">
    <property type="component" value="Unassembled WGS sequence"/>
</dbReference>
<accession>A0A1F4VZU2</accession>
<evidence type="ECO:0000256" key="2">
    <source>
        <dbReference type="SAM" id="Phobius"/>
    </source>
</evidence>
<sequence>MALKPLIGWVKSNKLAALIILVLAVLYISSLAPSGIEPLTGGSGGVAPEFGGGIGGEKDTTGTGSTGGDRVVIEESALSLVAGDVSQTAEDIVTYAEKEGGFLVSSEITSPEESPVATVVVRVPSGKLRAAIEYYRTLAVKVASENIIGIDVTEEYEDLDSRIETLEETIDQFEAIKVKATKIADLVSITEQIIILRGQIDDLKGTKKFIADSAAYPKITASLATDEFALPYQPPEGFRPGVIFKQAVRSLLSGLYAIGESLIWVGVYAIVWVPLLLIVRYLLKRFKIL</sequence>
<dbReference type="InterPro" id="IPR025645">
    <property type="entry name" value="DUF4349"/>
</dbReference>
<dbReference type="AlphaFoldDB" id="A0A1F4VZU2"/>
<evidence type="ECO:0000313" key="4">
    <source>
        <dbReference type="EMBL" id="OGC62696.1"/>
    </source>
</evidence>
<keyword evidence="1" id="KW-0175">Coiled coil</keyword>